<comment type="subcellular location">
    <subcellularLocation>
        <location evidence="1">Endoplasmic reticulum</location>
    </subcellularLocation>
</comment>
<evidence type="ECO:0000256" key="7">
    <source>
        <dbReference type="SAM" id="MobiDB-lite"/>
    </source>
</evidence>
<dbReference type="Pfam" id="PF12931">
    <property type="entry name" value="TPR_Sec16"/>
    <property type="match status" value="1"/>
</dbReference>
<dbReference type="SUPFAM" id="SSF47473">
    <property type="entry name" value="EF-hand"/>
    <property type="match status" value="1"/>
</dbReference>
<feature type="domain" description="EF-hand" evidence="8">
    <location>
        <begin position="111"/>
        <end position="146"/>
    </location>
</feature>
<protein>
    <submittedName>
        <fullName evidence="9">Calmodulin-3</fullName>
    </submittedName>
</protein>
<evidence type="ECO:0000256" key="2">
    <source>
        <dbReference type="ARBA" id="ARBA00022448"/>
    </source>
</evidence>
<keyword evidence="2" id="KW-0813">Transport</keyword>
<organism evidence="9">
    <name type="scientific">Cacopsylla melanoneura</name>
    <dbReference type="NCBI Taxonomy" id="428564"/>
    <lineage>
        <taxon>Eukaryota</taxon>
        <taxon>Metazoa</taxon>
        <taxon>Ecdysozoa</taxon>
        <taxon>Arthropoda</taxon>
        <taxon>Hexapoda</taxon>
        <taxon>Insecta</taxon>
        <taxon>Pterygota</taxon>
        <taxon>Neoptera</taxon>
        <taxon>Paraneoptera</taxon>
        <taxon>Hemiptera</taxon>
        <taxon>Sternorrhyncha</taxon>
        <taxon>Psylloidea</taxon>
        <taxon>Psyllidae</taxon>
        <taxon>Psyllinae</taxon>
        <taxon>Cacopsylla</taxon>
    </lineage>
</organism>
<feature type="domain" description="EF-hand" evidence="8">
    <location>
        <begin position="75"/>
        <end position="110"/>
    </location>
</feature>
<dbReference type="InterPro" id="IPR002048">
    <property type="entry name" value="EF_hand_dom"/>
</dbReference>
<evidence type="ECO:0000256" key="1">
    <source>
        <dbReference type="ARBA" id="ARBA00004240"/>
    </source>
</evidence>
<feature type="domain" description="EF-hand" evidence="8">
    <location>
        <begin position="190"/>
        <end position="225"/>
    </location>
</feature>
<keyword evidence="3" id="KW-0677">Repeat</keyword>
<dbReference type="PROSITE" id="PS50222">
    <property type="entry name" value="EF_HAND_2"/>
    <property type="match status" value="4"/>
</dbReference>
<dbReference type="Pfam" id="PF13499">
    <property type="entry name" value="EF-hand_7"/>
    <property type="match status" value="2"/>
</dbReference>
<feature type="compositionally biased region" description="Basic and acidic residues" evidence="7">
    <location>
        <begin position="292"/>
        <end position="316"/>
    </location>
</feature>
<dbReference type="GO" id="GO:0016192">
    <property type="term" value="P:vesicle-mediated transport"/>
    <property type="evidence" value="ECO:0007669"/>
    <property type="project" value="UniProtKB-KW"/>
</dbReference>
<feature type="region of interest" description="Disordered" evidence="7">
    <location>
        <begin position="1229"/>
        <end position="1343"/>
    </location>
</feature>
<dbReference type="CDD" id="cd00051">
    <property type="entry name" value="EFh"/>
    <property type="match status" value="2"/>
</dbReference>
<evidence type="ECO:0000259" key="8">
    <source>
        <dbReference type="PROSITE" id="PS50222"/>
    </source>
</evidence>
<feature type="compositionally biased region" description="Basic and acidic residues" evidence="7">
    <location>
        <begin position="380"/>
        <end position="390"/>
    </location>
</feature>
<evidence type="ECO:0000256" key="3">
    <source>
        <dbReference type="ARBA" id="ARBA00022737"/>
    </source>
</evidence>
<dbReference type="PROSITE" id="PS00018">
    <property type="entry name" value="EF_HAND_1"/>
    <property type="match status" value="2"/>
</dbReference>
<dbReference type="InterPro" id="IPR050230">
    <property type="entry name" value="CALM/Myosin/TropC-like"/>
</dbReference>
<feature type="compositionally biased region" description="Low complexity" evidence="7">
    <location>
        <begin position="1263"/>
        <end position="1279"/>
    </location>
</feature>
<evidence type="ECO:0000256" key="4">
    <source>
        <dbReference type="ARBA" id="ARBA00022824"/>
    </source>
</evidence>
<feature type="compositionally biased region" description="Low complexity" evidence="7">
    <location>
        <begin position="1297"/>
        <end position="1321"/>
    </location>
</feature>
<dbReference type="PANTHER" id="PTHR23048">
    <property type="entry name" value="MYOSIN LIGHT CHAIN 1, 3"/>
    <property type="match status" value="1"/>
</dbReference>
<evidence type="ECO:0000313" key="9">
    <source>
        <dbReference type="EMBL" id="CAG6608942.1"/>
    </source>
</evidence>
<keyword evidence="4" id="KW-0256">Endoplasmic reticulum</keyword>
<feature type="compositionally biased region" description="Polar residues" evidence="7">
    <location>
        <begin position="1"/>
        <end position="14"/>
    </location>
</feature>
<dbReference type="Gene3D" id="1.25.40.1030">
    <property type="match status" value="1"/>
</dbReference>
<name>A0A8D8LN57_9HEMI</name>
<proteinExistence type="predicted"/>
<feature type="region of interest" description="Disordered" evidence="7">
    <location>
        <begin position="1"/>
        <end position="66"/>
    </location>
</feature>
<dbReference type="GO" id="GO:0005509">
    <property type="term" value="F:calcium ion binding"/>
    <property type="evidence" value="ECO:0007669"/>
    <property type="project" value="InterPro"/>
</dbReference>
<sequence length="1343" mass="149351">MTRTTNPEPLQTPTVMVGDSSPTPPPQETVPITVTPTTVSANHFSPKPETSRPEASRPPLVNTPSLRKIPEISKAQMNEFKEAFRLFDKDGDGSITKEELGRVMRSLGQFAREEELQRMLEEVDINGDGYFSFEEFVEIVYNMGATTEEKTADQEEKELRDAFRVFDKHNRGYISASDLRAVLQCLGEDLSEEEIEDMIKEVDVDGDGRIDFNEFVHALGEPSDGFDEEEEEEDEKLMKIIKTIMSEEKAKKKEKAKKTGGGKDSLETTALRIAKLLKAQKLSAAKAAVSDDSEHAQVVKEEESSQSHPVKSREGGMSHFEQYLQSMSRRKDRSSKPSIASSSPIPLEERQSSSVSLLDKSQRFSSDRHYQDSSMSLLDKSQRHYSERTLQRPFPQRTPPAQGGYPDRPYPQRTPPTQGGYPDRPYPQRTPPTQGVSYPDRPFPQRTPPAQGYPERSFPQRTPPPQHPYSDRYPDRSFSQQGGGGSFTDSSTLERRRKVSGDSFSSHVAFLDSILANFPAVTTEDQRQRMRQLSLVFPLEYNAWYRERYMPTLERYKQAVNERKLVLRNRVTKQFGRHCVGKSHLNSLLKFEGRHIHEYNIAVGKTFHQTEDSNFLDDIELLTPFTFDNEDRKCFYGFVQSMIHRATSLSEQLLYQLIELMFKSKGVVELSDIGDLLLRSYSKVRGLQYLHYPDTLLWKPNNSSDVKLKLRQHAVNAQKQKAFQLALQSKDWALASVLASAPNSCLSQSELHQTFLSTIPDNDPLRPCFQMMFNQSVLVNGSTPIDLNDWGIHLAAILNNSTQHTLDTGAVLKLGHSLGDMGDYYGEQFCTLIVSGAPWSRFKLLGAPSTNDPASGSLAEIVTGRNILLSMTYENASKLGPQPAAYQFVQLQYMKYYFSLKLLRLGKIKLAVHFLHHAAEEVLSHLSEFCTPKHLPLLEQIVDLSTICAGVEARGLVWYSQLSAVLEQHLPSRRVTLAPLTQPDLDSNPGPSYSSDPQYTVSSQYNAGLASYGDNGPLSLNGAQQPAYGDTGPQSLPYNGAPGVPIYEGNRRPPSVPSYKPYGGLPPAAPGYQDPMARQTPIHSEAPVLNQMPRQTPIHSEAPVLNPMPRQTPIYSDAPVLNPMSSKTQPLGVRAPQEPLSNPAAPLRNTETRPAPPPQSQFFTPALIPDAESTYQQHLQDSESSTSMNVISLNSSFSYAQEDQKSAGVSNAQSISAVAGKPPSGASGGGGWFGFLKKNNPPAHAPAQNNGTGQQQDSSDARAPTPSHYPAPSYSAPPTNSGGGFMQPYSADVSNPSGQSSLYQPQQQSYSRSSSPASSLSTEVRYYTSRRPSWNQQYRYAPR</sequence>
<accession>A0A8D8LN57</accession>
<dbReference type="FunFam" id="1.10.238.10:FF:000001">
    <property type="entry name" value="Calmodulin 1"/>
    <property type="match status" value="1"/>
</dbReference>
<dbReference type="SMART" id="SM00054">
    <property type="entry name" value="EFh"/>
    <property type="match status" value="4"/>
</dbReference>
<dbReference type="PANTHER" id="PTHR23048:SF0">
    <property type="entry name" value="CALMODULIN LIKE 3"/>
    <property type="match status" value="1"/>
</dbReference>
<feature type="compositionally biased region" description="Low complexity" evidence="7">
    <location>
        <begin position="1239"/>
        <end position="1250"/>
    </location>
</feature>
<feature type="compositionally biased region" description="Polar residues" evidence="7">
    <location>
        <begin position="989"/>
        <end position="1000"/>
    </location>
</feature>
<dbReference type="Gene3D" id="1.10.238.10">
    <property type="entry name" value="EF-hand"/>
    <property type="match status" value="2"/>
</dbReference>
<feature type="compositionally biased region" description="Low complexity" evidence="7">
    <location>
        <begin position="336"/>
        <end position="346"/>
    </location>
</feature>
<feature type="domain" description="EF-hand" evidence="8">
    <location>
        <begin position="154"/>
        <end position="189"/>
    </location>
</feature>
<feature type="region of interest" description="Disordered" evidence="7">
    <location>
        <begin position="1016"/>
        <end position="1053"/>
    </location>
</feature>
<dbReference type="InterPro" id="IPR011992">
    <property type="entry name" value="EF-hand-dom_pair"/>
</dbReference>
<dbReference type="EMBL" id="HBUF01013686">
    <property type="protein sequence ID" value="CAG6608942.1"/>
    <property type="molecule type" value="Transcribed_RNA"/>
</dbReference>
<dbReference type="GO" id="GO:0016460">
    <property type="term" value="C:myosin II complex"/>
    <property type="evidence" value="ECO:0007669"/>
    <property type="project" value="TreeGrafter"/>
</dbReference>
<feature type="region of interest" description="Disordered" evidence="7">
    <location>
        <begin position="288"/>
        <end position="495"/>
    </location>
</feature>
<feature type="compositionally biased region" description="Low complexity" evidence="7">
    <location>
        <begin position="29"/>
        <end position="39"/>
    </location>
</feature>
<keyword evidence="6" id="KW-0931">ER-Golgi transport</keyword>
<dbReference type="InterPro" id="IPR024298">
    <property type="entry name" value="Sec16_Sec23-bd"/>
</dbReference>
<feature type="compositionally biased region" description="Basic and acidic residues" evidence="7">
    <location>
        <begin position="360"/>
        <end position="371"/>
    </location>
</feature>
<evidence type="ECO:0000256" key="5">
    <source>
        <dbReference type="ARBA" id="ARBA00022837"/>
    </source>
</evidence>
<dbReference type="GO" id="GO:0005783">
    <property type="term" value="C:endoplasmic reticulum"/>
    <property type="evidence" value="ECO:0007669"/>
    <property type="project" value="UniProtKB-SubCell"/>
</dbReference>
<evidence type="ECO:0000256" key="6">
    <source>
        <dbReference type="ARBA" id="ARBA00022892"/>
    </source>
</evidence>
<keyword evidence="5" id="KW-0106">Calcium</keyword>
<dbReference type="InterPro" id="IPR018247">
    <property type="entry name" value="EF_Hand_1_Ca_BS"/>
</dbReference>
<feature type="region of interest" description="Disordered" evidence="7">
    <location>
        <begin position="1101"/>
        <end position="1164"/>
    </location>
</feature>
<reference evidence="9" key="1">
    <citation type="submission" date="2021-05" db="EMBL/GenBank/DDBJ databases">
        <authorList>
            <person name="Alioto T."/>
            <person name="Alioto T."/>
            <person name="Gomez Garrido J."/>
        </authorList>
    </citation>
    <scope>NUCLEOTIDE SEQUENCE</scope>
</reference>
<feature type="region of interest" description="Disordered" evidence="7">
    <location>
        <begin position="980"/>
        <end position="1000"/>
    </location>
</feature>
<feature type="compositionally biased region" description="Polar residues" evidence="7">
    <location>
        <begin position="1330"/>
        <end position="1343"/>
    </location>
</feature>